<dbReference type="Gene3D" id="3.30.530.20">
    <property type="match status" value="1"/>
</dbReference>
<gene>
    <name evidence="1" type="ORF">AUR65_013635</name>
</gene>
<evidence type="ECO:0000313" key="2">
    <source>
        <dbReference type="Proteomes" id="UP000053621"/>
    </source>
</evidence>
<comment type="caution">
    <text evidence="1">The sequence shown here is derived from an EMBL/GenBank/DDBJ whole genome shotgun (WGS) entry which is preliminary data.</text>
</comment>
<dbReference type="SUPFAM" id="SSF55961">
    <property type="entry name" value="Bet v1-like"/>
    <property type="match status" value="1"/>
</dbReference>
<protein>
    <recommendedName>
        <fullName evidence="3">Polyketide cyclase</fullName>
    </recommendedName>
</protein>
<dbReference type="AlphaFoldDB" id="A0A2P4NNM8"/>
<accession>A0A2P4NNM8</accession>
<sequence>MSLPGEAETYVSSVFIEANFDAVWERISDPSVFPEMYPAWTTDVQPIDEATYRGTGPDGDEFVIRPRLNREFGVADFDVEADGTVERSRSRLFDVGDTACELVHLATRWEGIDDESWERHKQGTDADLERMKRLVESESSN</sequence>
<evidence type="ECO:0008006" key="3">
    <source>
        <dbReference type="Google" id="ProtNLM"/>
    </source>
</evidence>
<dbReference type="EMBL" id="LOPW02000017">
    <property type="protein sequence ID" value="POG54762.1"/>
    <property type="molecule type" value="Genomic_DNA"/>
</dbReference>
<organism evidence="1 2">
    <name type="scientific">Haloferax marisrubri</name>
    <dbReference type="NCBI Taxonomy" id="1544719"/>
    <lineage>
        <taxon>Archaea</taxon>
        <taxon>Methanobacteriati</taxon>
        <taxon>Methanobacteriota</taxon>
        <taxon>Stenosarchaea group</taxon>
        <taxon>Halobacteria</taxon>
        <taxon>Halobacteriales</taxon>
        <taxon>Haloferacaceae</taxon>
        <taxon>Haloferax</taxon>
    </lineage>
</organism>
<dbReference type="RefSeq" id="WP_058567388.1">
    <property type="nucleotide sequence ID" value="NZ_LOPW02000017.1"/>
</dbReference>
<evidence type="ECO:0000313" key="1">
    <source>
        <dbReference type="EMBL" id="POG54762.1"/>
    </source>
</evidence>
<dbReference type="InterPro" id="IPR023393">
    <property type="entry name" value="START-like_dom_sf"/>
</dbReference>
<reference evidence="1" key="1">
    <citation type="submission" date="2017-08" db="EMBL/GenBank/DDBJ databases">
        <title>Haloferax marisrubri sp. nov., isolated from the Discovery deep brine-seawater interface in the Red Sea.</title>
        <authorList>
            <person name="Zhang G."/>
            <person name="Stingl U."/>
        </authorList>
    </citation>
    <scope>NUCLEOTIDE SEQUENCE [LARGE SCALE GENOMIC DNA]</scope>
    <source>
        <strain evidence="1">SB3</strain>
    </source>
</reference>
<name>A0A2P4NNM8_9EURY</name>
<dbReference type="OrthoDB" id="350771at2157"/>
<dbReference type="Proteomes" id="UP000053621">
    <property type="component" value="Unassembled WGS sequence"/>
</dbReference>
<keyword evidence="2" id="KW-1185">Reference proteome</keyword>
<proteinExistence type="predicted"/>